<keyword evidence="2" id="KW-1185">Reference proteome</keyword>
<evidence type="ECO:0000313" key="2">
    <source>
        <dbReference type="Proteomes" id="UP000654918"/>
    </source>
</evidence>
<organism evidence="1 2">
    <name type="scientific">Colletotrichum plurivorum</name>
    <dbReference type="NCBI Taxonomy" id="2175906"/>
    <lineage>
        <taxon>Eukaryota</taxon>
        <taxon>Fungi</taxon>
        <taxon>Dikarya</taxon>
        <taxon>Ascomycota</taxon>
        <taxon>Pezizomycotina</taxon>
        <taxon>Sordariomycetes</taxon>
        <taxon>Hypocreomycetidae</taxon>
        <taxon>Glomerellales</taxon>
        <taxon>Glomerellaceae</taxon>
        <taxon>Colletotrichum</taxon>
        <taxon>Colletotrichum orchidearum species complex</taxon>
    </lineage>
</organism>
<dbReference type="EMBL" id="WIGO01000144">
    <property type="protein sequence ID" value="KAF6827057.1"/>
    <property type="molecule type" value="Genomic_DNA"/>
</dbReference>
<evidence type="ECO:0008006" key="3">
    <source>
        <dbReference type="Google" id="ProtNLM"/>
    </source>
</evidence>
<accession>A0A8H6NB58</accession>
<comment type="caution">
    <text evidence="1">The sequence shown here is derived from an EMBL/GenBank/DDBJ whole genome shotgun (WGS) entry which is preliminary data.</text>
</comment>
<name>A0A8H6NB58_9PEZI</name>
<protein>
    <recommendedName>
        <fullName evidence="3">Protein kinase domain-containing protein</fullName>
    </recommendedName>
</protein>
<dbReference type="Proteomes" id="UP000654918">
    <property type="component" value="Unassembled WGS sequence"/>
</dbReference>
<evidence type="ECO:0000313" key="1">
    <source>
        <dbReference type="EMBL" id="KAF6827057.1"/>
    </source>
</evidence>
<reference evidence="1" key="1">
    <citation type="journal article" date="2020" name="Phytopathology">
        <title>Genome Sequence Resources of Colletotrichum truncatum, C. plurivorum, C. musicola, and C. sojae: Four Species Pathogenic to Soybean (Glycine max).</title>
        <authorList>
            <person name="Rogerio F."/>
            <person name="Boufleur T.R."/>
            <person name="Ciampi-Guillardi M."/>
            <person name="Sukno S.A."/>
            <person name="Thon M.R."/>
            <person name="Massola Junior N.S."/>
            <person name="Baroncelli R."/>
        </authorList>
    </citation>
    <scope>NUCLEOTIDE SEQUENCE</scope>
    <source>
        <strain evidence="1">LFN00145</strain>
    </source>
</reference>
<gene>
    <name evidence="1" type="ORF">CPLU01_09321</name>
</gene>
<proteinExistence type="predicted"/>
<sequence length="400" mass="44528">MPTPSEGDEDNQSLEETEKIQGLTLTILKSLSGGLQASPQVLLCKVNRTKLGRRRDGMGDMVVAKIFDPLFFPWNTPENEGPWTDTAFADMAFSREAAAYKWLAEWDLHGDGQIAPHFHGAWTVTLTTTNSHKHFTDKTRSVGVVLMEYIKGDSISRLCHMVGGTFQPKSLTDTELKEHMDPTSDANRSLVVELLLDGYVRQLFCGVDQRLLHPDNILIQRLKGGGIRPVLLNYRHSVIDPLCKKPENLYDDFPNPPHPAGVIHTWHLRHLIGWLPQEWFQNQKLLTNWLLRAFGKALNSDEYSSRPGLRLVKGGGIPIPESVKAQARQAQAEQAQAAQAEAGLAEAGQAEAGISGGFPIRQRDEAENMPWIQSVQQQVRKTSAGAHKYFVIGSSENNTQ</sequence>
<dbReference type="AlphaFoldDB" id="A0A8H6NB58"/>